<dbReference type="GO" id="GO:0003677">
    <property type="term" value="F:DNA binding"/>
    <property type="evidence" value="ECO:0007669"/>
    <property type="project" value="UniProtKB-KW"/>
</dbReference>
<dbReference type="OrthoDB" id="3172332at2759"/>
<proteinExistence type="predicted"/>
<keyword evidence="4" id="KW-0238">DNA-binding</keyword>
<keyword evidence="3" id="KW-0805">Transcription regulation</keyword>
<dbReference type="InterPro" id="IPR036864">
    <property type="entry name" value="Zn2-C6_fun-type_DNA-bd_sf"/>
</dbReference>
<organism evidence="8 9">
    <name type="scientific">Lachnellula suecica</name>
    <dbReference type="NCBI Taxonomy" id="602035"/>
    <lineage>
        <taxon>Eukaryota</taxon>
        <taxon>Fungi</taxon>
        <taxon>Dikarya</taxon>
        <taxon>Ascomycota</taxon>
        <taxon>Pezizomycotina</taxon>
        <taxon>Leotiomycetes</taxon>
        <taxon>Helotiales</taxon>
        <taxon>Lachnaceae</taxon>
        <taxon>Lachnellula</taxon>
    </lineage>
</organism>
<accession>A0A8T9CBT5</accession>
<dbReference type="PROSITE" id="PS50048">
    <property type="entry name" value="ZN2_CY6_FUNGAL_2"/>
    <property type="match status" value="1"/>
</dbReference>
<keyword evidence="5" id="KW-0804">Transcription</keyword>
<feature type="domain" description="Zn(2)-C6 fungal-type" evidence="7">
    <location>
        <begin position="23"/>
        <end position="51"/>
    </location>
</feature>
<dbReference type="GO" id="GO:0008270">
    <property type="term" value="F:zinc ion binding"/>
    <property type="evidence" value="ECO:0007669"/>
    <property type="project" value="InterPro"/>
</dbReference>
<evidence type="ECO:0000256" key="1">
    <source>
        <dbReference type="ARBA" id="ARBA00022723"/>
    </source>
</evidence>
<evidence type="ECO:0000256" key="5">
    <source>
        <dbReference type="ARBA" id="ARBA00023163"/>
    </source>
</evidence>
<evidence type="ECO:0000256" key="6">
    <source>
        <dbReference type="ARBA" id="ARBA00023242"/>
    </source>
</evidence>
<dbReference type="AlphaFoldDB" id="A0A8T9CBT5"/>
<evidence type="ECO:0000313" key="9">
    <source>
        <dbReference type="Proteomes" id="UP000469558"/>
    </source>
</evidence>
<dbReference type="Pfam" id="PF00172">
    <property type="entry name" value="Zn_clus"/>
    <property type="match status" value="1"/>
</dbReference>
<dbReference type="SUPFAM" id="SSF57701">
    <property type="entry name" value="Zn2/Cys6 DNA-binding domain"/>
    <property type="match status" value="1"/>
</dbReference>
<dbReference type="GO" id="GO:0000981">
    <property type="term" value="F:DNA-binding transcription factor activity, RNA polymerase II-specific"/>
    <property type="evidence" value="ECO:0007669"/>
    <property type="project" value="InterPro"/>
</dbReference>
<dbReference type="InterPro" id="IPR052360">
    <property type="entry name" value="Transcr_Regulatory_Proteins"/>
</dbReference>
<keyword evidence="9" id="KW-1185">Reference proteome</keyword>
<dbReference type="EMBL" id="QGMK01000279">
    <property type="protein sequence ID" value="TVY82756.1"/>
    <property type="molecule type" value="Genomic_DNA"/>
</dbReference>
<comment type="caution">
    <text evidence="8">The sequence shown here is derived from an EMBL/GenBank/DDBJ whole genome shotgun (WGS) entry which is preliminary data.</text>
</comment>
<dbReference type="CDD" id="cd00067">
    <property type="entry name" value="GAL4"/>
    <property type="match status" value="1"/>
</dbReference>
<keyword evidence="6" id="KW-0539">Nucleus</keyword>
<dbReference type="Proteomes" id="UP000469558">
    <property type="component" value="Unassembled WGS sequence"/>
</dbReference>
<keyword evidence="2" id="KW-0862">Zinc</keyword>
<dbReference type="PROSITE" id="PS00463">
    <property type="entry name" value="ZN2_CY6_FUNGAL_1"/>
    <property type="match status" value="1"/>
</dbReference>
<dbReference type="InterPro" id="IPR001138">
    <property type="entry name" value="Zn2Cys6_DnaBD"/>
</dbReference>
<gene>
    <name evidence="8" type="ORF">LSUE1_G004076</name>
</gene>
<sequence length="413" mass="45851">MARGVHVVSRKPDNKRQAKVKTGCETCRIRKIKCDEERPFCQKCVKTGRTCDGYDPFRFFSTPPINVTHNVGIKSDVCLPHLQPATEITPREIDLLSRYFSTKTLFDIKLDCDEEARQVLQASLTDAPVRHAVMSLRILRDDLEASGDGPASTSQPSTSYQYGLQQYNMALRGTMSTLSSPGSSGLHSALLCCQIFISIEQVRKNYAAMGQHIIRGLKIMKEYLARPELVAADRLVTSRHDPLPLLDVFIIKLFAAPCKFADLSATTNANESTTPVCPVPPEPFDSRHLRTIIPDMRTGITRIAASTLEFLDKVSRVDSVGIALQLLSEKAALLALLESWLMNLNLVYAEIGSEPIPVSFMRFFHSILRVVLLGALESSPGLTSQLQSENDRLQSLADNFAKFGTLKAHIMQE</sequence>
<evidence type="ECO:0000259" key="7">
    <source>
        <dbReference type="PROSITE" id="PS50048"/>
    </source>
</evidence>
<keyword evidence="1" id="KW-0479">Metal-binding</keyword>
<dbReference type="Gene3D" id="4.10.240.10">
    <property type="entry name" value="Zn(2)-C6 fungal-type DNA-binding domain"/>
    <property type="match status" value="1"/>
</dbReference>
<dbReference type="PANTHER" id="PTHR36206">
    <property type="entry name" value="ASPERCRYPTIN BIOSYNTHESIS CLUSTER-SPECIFIC TRANSCRIPTION REGULATOR ATNN-RELATED"/>
    <property type="match status" value="1"/>
</dbReference>
<name>A0A8T9CBT5_9HELO</name>
<evidence type="ECO:0000256" key="2">
    <source>
        <dbReference type="ARBA" id="ARBA00022833"/>
    </source>
</evidence>
<reference evidence="8 9" key="1">
    <citation type="submission" date="2018-05" db="EMBL/GenBank/DDBJ databases">
        <title>Genome sequencing and assembly of the regulated plant pathogen Lachnellula willkommii and related sister species for the development of diagnostic species identification markers.</title>
        <authorList>
            <person name="Giroux E."/>
            <person name="Bilodeau G."/>
        </authorList>
    </citation>
    <scope>NUCLEOTIDE SEQUENCE [LARGE SCALE GENOMIC DNA]</scope>
    <source>
        <strain evidence="8 9">CBS 268.59</strain>
    </source>
</reference>
<dbReference type="SMART" id="SM00066">
    <property type="entry name" value="GAL4"/>
    <property type="match status" value="1"/>
</dbReference>
<evidence type="ECO:0000313" key="8">
    <source>
        <dbReference type="EMBL" id="TVY82756.1"/>
    </source>
</evidence>
<dbReference type="PANTHER" id="PTHR36206:SF12">
    <property type="entry name" value="ASPERCRYPTIN BIOSYNTHESIS CLUSTER-SPECIFIC TRANSCRIPTION REGULATOR ATNN-RELATED"/>
    <property type="match status" value="1"/>
</dbReference>
<protein>
    <submittedName>
        <fullName evidence="8">Putative transcriptional regulatory protein</fullName>
    </submittedName>
</protein>
<evidence type="ECO:0000256" key="4">
    <source>
        <dbReference type="ARBA" id="ARBA00023125"/>
    </source>
</evidence>
<evidence type="ECO:0000256" key="3">
    <source>
        <dbReference type="ARBA" id="ARBA00023015"/>
    </source>
</evidence>